<dbReference type="Gene3D" id="3.90.1010.10">
    <property type="match status" value="1"/>
</dbReference>
<dbReference type="Pfam" id="PF01592">
    <property type="entry name" value="NifU_N"/>
    <property type="match status" value="1"/>
</dbReference>
<organism evidence="2">
    <name type="scientific">hydrothermal vent metagenome</name>
    <dbReference type="NCBI Taxonomy" id="652676"/>
    <lineage>
        <taxon>unclassified sequences</taxon>
        <taxon>metagenomes</taxon>
        <taxon>ecological metagenomes</taxon>
    </lineage>
</organism>
<reference evidence="2" key="1">
    <citation type="submission" date="2018-06" db="EMBL/GenBank/DDBJ databases">
        <authorList>
            <person name="Zhirakovskaya E."/>
        </authorList>
    </citation>
    <scope>NUCLEOTIDE SEQUENCE</scope>
</reference>
<dbReference type="SUPFAM" id="SSF82649">
    <property type="entry name" value="SufE/NifU"/>
    <property type="match status" value="1"/>
</dbReference>
<dbReference type="GO" id="GO:0005506">
    <property type="term" value="F:iron ion binding"/>
    <property type="evidence" value="ECO:0007669"/>
    <property type="project" value="InterPro"/>
</dbReference>
<dbReference type="CDD" id="cd06664">
    <property type="entry name" value="IscU_like"/>
    <property type="match status" value="1"/>
</dbReference>
<accession>A0A3B0TEI3</accession>
<proteinExistence type="predicted"/>
<name>A0A3B0TEI3_9ZZZZ</name>
<sequence length="153" mass="16281">MLNEVYNARILRLAADIPRIGRLENPDASATAVSRLCGSKVTVDLCLKDGVVTDFAHDVRACALGQASSSIMARHIVGSTPAELRQVGTQMRAMLMENGPPPTGKWADYEVLTPVRDFKSRHASTLLTFDAVEEALAQIEAGAATEANAEASG</sequence>
<evidence type="ECO:0000259" key="1">
    <source>
        <dbReference type="Pfam" id="PF01592"/>
    </source>
</evidence>
<dbReference type="GO" id="GO:0051536">
    <property type="term" value="F:iron-sulfur cluster binding"/>
    <property type="evidence" value="ECO:0007669"/>
    <property type="project" value="InterPro"/>
</dbReference>
<dbReference type="GO" id="GO:0016226">
    <property type="term" value="P:iron-sulfur cluster assembly"/>
    <property type="evidence" value="ECO:0007669"/>
    <property type="project" value="InterPro"/>
</dbReference>
<dbReference type="EMBL" id="UOEM01000075">
    <property type="protein sequence ID" value="VAW14553.1"/>
    <property type="molecule type" value="Genomic_DNA"/>
</dbReference>
<gene>
    <name evidence="2" type="ORF">MNBD_ALPHA09-985</name>
</gene>
<dbReference type="AlphaFoldDB" id="A0A3B0TEI3"/>
<feature type="domain" description="NIF system FeS cluster assembly NifU N-terminal" evidence="1">
    <location>
        <begin position="6"/>
        <end position="97"/>
    </location>
</feature>
<evidence type="ECO:0000313" key="2">
    <source>
        <dbReference type="EMBL" id="VAW14553.1"/>
    </source>
</evidence>
<protein>
    <submittedName>
        <fullName evidence="2">Iron-sulfur cluster assembly scaffold protein for SUF system, SufE2</fullName>
    </submittedName>
</protein>
<dbReference type="InterPro" id="IPR002871">
    <property type="entry name" value="NIF_FeS_clus_asmbl_NifU_N"/>
</dbReference>